<keyword evidence="3" id="KW-1185">Reference proteome</keyword>
<dbReference type="EMBL" id="JAWDGP010004660">
    <property type="protein sequence ID" value="KAK3762721.1"/>
    <property type="molecule type" value="Genomic_DNA"/>
</dbReference>
<dbReference type="AlphaFoldDB" id="A0AAE1D9W1"/>
<reference evidence="2" key="1">
    <citation type="journal article" date="2023" name="G3 (Bethesda)">
        <title>A reference genome for the long-term kleptoplast-retaining sea slug Elysia crispata morphotype clarki.</title>
        <authorList>
            <person name="Eastman K.E."/>
            <person name="Pendleton A.L."/>
            <person name="Shaikh M.A."/>
            <person name="Suttiyut T."/>
            <person name="Ogas R."/>
            <person name="Tomko P."/>
            <person name="Gavelis G."/>
            <person name="Widhalm J.R."/>
            <person name="Wisecaver J.H."/>
        </authorList>
    </citation>
    <scope>NUCLEOTIDE SEQUENCE</scope>
    <source>
        <strain evidence="2">ECLA1</strain>
    </source>
</reference>
<sequence length="116" mass="13116">MRQTGKETVGQRRRGISAHPEDGRAPSHPLIIPNSATRWSHTPLRLDSLMTKITYKDFSVQVLMNQSADLSLRFMVSWRRFDQSVLAFSFLIGPRRQLGSVAFTLGQWFKQLGAGA</sequence>
<proteinExistence type="predicted"/>
<name>A0AAE1D9W1_9GAST</name>
<organism evidence="2 3">
    <name type="scientific">Elysia crispata</name>
    <name type="common">lettuce slug</name>
    <dbReference type="NCBI Taxonomy" id="231223"/>
    <lineage>
        <taxon>Eukaryota</taxon>
        <taxon>Metazoa</taxon>
        <taxon>Spiralia</taxon>
        <taxon>Lophotrochozoa</taxon>
        <taxon>Mollusca</taxon>
        <taxon>Gastropoda</taxon>
        <taxon>Heterobranchia</taxon>
        <taxon>Euthyneura</taxon>
        <taxon>Panpulmonata</taxon>
        <taxon>Sacoglossa</taxon>
        <taxon>Placobranchoidea</taxon>
        <taxon>Plakobranchidae</taxon>
        <taxon>Elysia</taxon>
    </lineage>
</organism>
<comment type="caution">
    <text evidence="2">The sequence shown here is derived from an EMBL/GenBank/DDBJ whole genome shotgun (WGS) entry which is preliminary data.</text>
</comment>
<evidence type="ECO:0000256" key="1">
    <source>
        <dbReference type="SAM" id="MobiDB-lite"/>
    </source>
</evidence>
<gene>
    <name evidence="2" type="ORF">RRG08_043798</name>
</gene>
<evidence type="ECO:0000313" key="3">
    <source>
        <dbReference type="Proteomes" id="UP001283361"/>
    </source>
</evidence>
<feature type="region of interest" description="Disordered" evidence="1">
    <location>
        <begin position="1"/>
        <end position="32"/>
    </location>
</feature>
<protein>
    <submittedName>
        <fullName evidence="2">Uncharacterized protein</fullName>
    </submittedName>
</protein>
<accession>A0AAE1D9W1</accession>
<evidence type="ECO:0000313" key="2">
    <source>
        <dbReference type="EMBL" id="KAK3762721.1"/>
    </source>
</evidence>
<dbReference type="Proteomes" id="UP001283361">
    <property type="component" value="Unassembled WGS sequence"/>
</dbReference>